<evidence type="ECO:0000259" key="1">
    <source>
        <dbReference type="Pfam" id="PF00188"/>
    </source>
</evidence>
<reference evidence="3" key="1">
    <citation type="journal article" date="2019" name="Int. J. Syst. Evol. Microbiol.">
        <title>The Global Catalogue of Microorganisms (GCM) 10K type strain sequencing project: providing services to taxonomists for standard genome sequencing and annotation.</title>
        <authorList>
            <consortium name="The Broad Institute Genomics Platform"/>
            <consortium name="The Broad Institute Genome Sequencing Center for Infectious Disease"/>
            <person name="Wu L."/>
            <person name="Ma J."/>
        </authorList>
    </citation>
    <scope>NUCLEOTIDE SEQUENCE [LARGE SCALE GENOMIC DNA]</scope>
    <source>
        <strain evidence="3">CGMCC 1.12990</strain>
    </source>
</reference>
<accession>A0ABQ1WX15</accession>
<dbReference type="Pfam" id="PF00188">
    <property type="entry name" value="CAP"/>
    <property type="match status" value="1"/>
</dbReference>
<evidence type="ECO:0000313" key="2">
    <source>
        <dbReference type="EMBL" id="GGG48855.1"/>
    </source>
</evidence>
<dbReference type="InterPro" id="IPR014044">
    <property type="entry name" value="CAP_dom"/>
</dbReference>
<protein>
    <recommendedName>
        <fullName evidence="1">SCP domain-containing protein</fullName>
    </recommendedName>
</protein>
<proteinExistence type="predicted"/>
<dbReference type="EMBL" id="BMGS01000006">
    <property type="protein sequence ID" value="GGG48855.1"/>
    <property type="molecule type" value="Genomic_DNA"/>
</dbReference>
<dbReference type="SUPFAM" id="SSF55797">
    <property type="entry name" value="PR-1-like"/>
    <property type="match status" value="1"/>
</dbReference>
<dbReference type="PANTHER" id="PTHR31157:SF1">
    <property type="entry name" value="SCP DOMAIN-CONTAINING PROTEIN"/>
    <property type="match status" value="1"/>
</dbReference>
<gene>
    <name evidence="2" type="ORF">GCM10011378_26250</name>
</gene>
<dbReference type="CDD" id="cd05379">
    <property type="entry name" value="CAP_bacterial"/>
    <property type="match status" value="1"/>
</dbReference>
<dbReference type="PANTHER" id="PTHR31157">
    <property type="entry name" value="SCP DOMAIN-CONTAINING PROTEIN"/>
    <property type="match status" value="1"/>
</dbReference>
<dbReference type="Gene3D" id="3.40.33.10">
    <property type="entry name" value="CAP"/>
    <property type="match status" value="1"/>
</dbReference>
<comment type="caution">
    <text evidence="2">The sequence shown here is derived from an EMBL/GenBank/DDBJ whole genome shotgun (WGS) entry which is preliminary data.</text>
</comment>
<organism evidence="2 3">
    <name type="scientific">Hymenobacter glacieicola</name>
    <dbReference type="NCBI Taxonomy" id="1562124"/>
    <lineage>
        <taxon>Bacteria</taxon>
        <taxon>Pseudomonadati</taxon>
        <taxon>Bacteroidota</taxon>
        <taxon>Cytophagia</taxon>
        <taxon>Cytophagales</taxon>
        <taxon>Hymenobacteraceae</taxon>
        <taxon>Hymenobacter</taxon>
    </lineage>
</organism>
<name>A0ABQ1WX15_9BACT</name>
<dbReference type="Proteomes" id="UP000601361">
    <property type="component" value="Unassembled WGS sequence"/>
</dbReference>
<evidence type="ECO:0000313" key="3">
    <source>
        <dbReference type="Proteomes" id="UP000601361"/>
    </source>
</evidence>
<dbReference type="InterPro" id="IPR035940">
    <property type="entry name" value="CAP_sf"/>
</dbReference>
<keyword evidence="3" id="KW-1185">Reference proteome</keyword>
<sequence>MPERREAAVPVQKWADVDTTRELLRQCNAYRQRAGLPPLVLSETACRAARLQAIYNLTHRTHGHYHPLYPTPRERLTAVGHKFEKASGFVSYGYENCVRFRGMRPGHLRSIEGQILRAYQNSPKHNATLLDPHPTKVGIATIYDGDELQNSMVFCI</sequence>
<feature type="domain" description="SCP" evidence="1">
    <location>
        <begin position="24"/>
        <end position="149"/>
    </location>
</feature>